<gene>
    <name evidence="2" type="ORF">CKO42_25655</name>
</gene>
<evidence type="ECO:0000313" key="2">
    <source>
        <dbReference type="EMBL" id="MBK1621713.1"/>
    </source>
</evidence>
<comment type="caution">
    <text evidence="2">The sequence shown here is derived from an EMBL/GenBank/DDBJ whole genome shotgun (WGS) entry which is preliminary data.</text>
</comment>
<accession>A0A9X0WDW3</accession>
<dbReference type="Proteomes" id="UP001138768">
    <property type="component" value="Unassembled WGS sequence"/>
</dbReference>
<sequence>MNGYETLRQMATEAGVRVPDLLAMHRSNDPFYCGSPAQVEQARWFVALIDRYSFAYAFHLRRVHYRIVSEREPVSMVDGRPYQNTERCWSYLCNAGKAARTLGLLDARRFVDQRNPAPSIYREEPSGNDPSIWLPEIAGLELPGIDAELAAPDFDLPEPEVLGYRYSGADQPYLLEVWIEKTTQNDILRPLCQRFGMNLVPAAGFQSITAAVNLIDRVRQTGKPGRVLYVSDFDPAGDKMPIAVARQVEYHLQATPADVSLHRLALTAEQVAAYDLPRIPIKESDLRRANFEAKHGTGAVELDALEALHPGTLKALVTDAARGYFDTDLPELAADTEAEAQAAVELEWRDRTAEERTALDGLRTEAATILNRYRPMLQTLAADLDANLEPLRQQADIIAEAVRDKARDFDPDLPPRAESDLEPPDESAWLFDSRRGYFDQLAAYANEKGPAAVTTEPLLNHPPENNLQPSTRPCKAP</sequence>
<reference evidence="2 3" key="1">
    <citation type="journal article" date="2020" name="Microorganisms">
        <title>Osmotic Adaptation and Compatible Solute Biosynthesis of Phototrophic Bacteria as Revealed from Genome Analyses.</title>
        <authorList>
            <person name="Imhoff J.F."/>
            <person name="Rahn T."/>
            <person name="Kunzel S."/>
            <person name="Keller A."/>
            <person name="Neulinger S.C."/>
        </authorList>
    </citation>
    <scope>NUCLEOTIDE SEQUENCE [LARGE SCALE GENOMIC DNA]</scope>
    <source>
        <strain evidence="2 3">DSM 25653</strain>
    </source>
</reference>
<evidence type="ECO:0008006" key="4">
    <source>
        <dbReference type="Google" id="ProtNLM"/>
    </source>
</evidence>
<protein>
    <recommendedName>
        <fullName evidence="4">Toprim domain-containing protein</fullName>
    </recommendedName>
</protein>
<evidence type="ECO:0000256" key="1">
    <source>
        <dbReference type="SAM" id="MobiDB-lite"/>
    </source>
</evidence>
<dbReference type="RefSeq" id="WP_200251808.1">
    <property type="nucleotide sequence ID" value="NZ_NRRY01000104.1"/>
</dbReference>
<keyword evidence="3" id="KW-1185">Reference proteome</keyword>
<dbReference type="AlphaFoldDB" id="A0A9X0WDW3"/>
<dbReference type="EMBL" id="NRRY01000104">
    <property type="protein sequence ID" value="MBK1621713.1"/>
    <property type="molecule type" value="Genomic_DNA"/>
</dbReference>
<feature type="region of interest" description="Disordered" evidence="1">
    <location>
        <begin position="448"/>
        <end position="477"/>
    </location>
</feature>
<name>A0A9X0WDW3_9GAMM</name>
<proteinExistence type="predicted"/>
<organism evidence="2 3">
    <name type="scientific">Lamprobacter modestohalophilus</name>
    <dbReference type="NCBI Taxonomy" id="1064514"/>
    <lineage>
        <taxon>Bacteria</taxon>
        <taxon>Pseudomonadati</taxon>
        <taxon>Pseudomonadota</taxon>
        <taxon>Gammaproteobacteria</taxon>
        <taxon>Chromatiales</taxon>
        <taxon>Chromatiaceae</taxon>
        <taxon>Lamprobacter</taxon>
    </lineage>
</organism>
<evidence type="ECO:0000313" key="3">
    <source>
        <dbReference type="Proteomes" id="UP001138768"/>
    </source>
</evidence>